<keyword evidence="5 8" id="KW-0472">Membrane</keyword>
<evidence type="ECO:0000256" key="4">
    <source>
        <dbReference type="ARBA" id="ARBA00022989"/>
    </source>
</evidence>
<keyword evidence="12" id="KW-1185">Reference proteome</keyword>
<comment type="caution">
    <text evidence="8">Lacks conserved residue(s) required for the propagation of feature annotation.</text>
</comment>
<dbReference type="EMBL" id="JBBJCI010000290">
    <property type="protein sequence ID" value="KAK7235732.1"/>
    <property type="molecule type" value="Genomic_DNA"/>
</dbReference>
<keyword evidence="6 8" id="KW-0012">Acyltransferase</keyword>
<dbReference type="PANTHER" id="PTHR22883">
    <property type="entry name" value="ZINC FINGER DHHC DOMAIN CONTAINING PROTEIN"/>
    <property type="match status" value="1"/>
</dbReference>
<evidence type="ECO:0000256" key="3">
    <source>
        <dbReference type="ARBA" id="ARBA00022692"/>
    </source>
</evidence>
<proteinExistence type="inferred from homology"/>
<dbReference type="Proteomes" id="UP001363151">
    <property type="component" value="Unassembled WGS sequence"/>
</dbReference>
<evidence type="ECO:0000256" key="1">
    <source>
        <dbReference type="ARBA" id="ARBA00004141"/>
    </source>
</evidence>
<comment type="caution">
    <text evidence="11">The sequence shown here is derived from an EMBL/GenBank/DDBJ whole genome shotgun (WGS) entry which is preliminary data.</text>
</comment>
<gene>
    <name evidence="11" type="ORF">SO694_00067155</name>
</gene>
<dbReference type="EC" id="2.3.1.225" evidence="8"/>
<feature type="domain" description="Palmitoyltransferase DHHC" evidence="10">
    <location>
        <begin position="140"/>
        <end position="210"/>
    </location>
</feature>
<feature type="compositionally biased region" description="Acidic residues" evidence="9">
    <location>
        <begin position="18"/>
        <end position="27"/>
    </location>
</feature>
<evidence type="ECO:0000313" key="11">
    <source>
        <dbReference type="EMBL" id="KAK7235732.1"/>
    </source>
</evidence>
<accession>A0ABR1FQD8</accession>
<comment type="domain">
    <text evidence="8">The DHHC domain is required for palmitoyltransferase activity.</text>
</comment>
<evidence type="ECO:0000256" key="7">
    <source>
        <dbReference type="ARBA" id="ARBA00038298"/>
    </source>
</evidence>
<evidence type="ECO:0000256" key="6">
    <source>
        <dbReference type="ARBA" id="ARBA00023315"/>
    </source>
</evidence>
<evidence type="ECO:0000256" key="9">
    <source>
        <dbReference type="SAM" id="MobiDB-lite"/>
    </source>
</evidence>
<evidence type="ECO:0000259" key="10">
    <source>
        <dbReference type="Pfam" id="PF01529"/>
    </source>
</evidence>
<dbReference type="InterPro" id="IPR039859">
    <property type="entry name" value="PFA4/ZDH16/20/ERF2-like"/>
</dbReference>
<dbReference type="InterPro" id="IPR001594">
    <property type="entry name" value="Palmitoyltrfase_DHHC"/>
</dbReference>
<keyword evidence="3 8" id="KW-0812">Transmembrane</keyword>
<evidence type="ECO:0000256" key="5">
    <source>
        <dbReference type="ARBA" id="ARBA00023136"/>
    </source>
</evidence>
<keyword evidence="2 8" id="KW-0808">Transferase</keyword>
<evidence type="ECO:0000313" key="12">
    <source>
        <dbReference type="Proteomes" id="UP001363151"/>
    </source>
</evidence>
<evidence type="ECO:0000256" key="2">
    <source>
        <dbReference type="ARBA" id="ARBA00022679"/>
    </source>
</evidence>
<comment type="catalytic activity">
    <reaction evidence="8">
        <text>L-cysteinyl-[protein] + hexadecanoyl-CoA = S-hexadecanoyl-L-cysteinyl-[protein] + CoA</text>
        <dbReference type="Rhea" id="RHEA:36683"/>
        <dbReference type="Rhea" id="RHEA-COMP:10131"/>
        <dbReference type="Rhea" id="RHEA-COMP:11032"/>
        <dbReference type="ChEBI" id="CHEBI:29950"/>
        <dbReference type="ChEBI" id="CHEBI:57287"/>
        <dbReference type="ChEBI" id="CHEBI:57379"/>
        <dbReference type="ChEBI" id="CHEBI:74151"/>
        <dbReference type="EC" id="2.3.1.225"/>
    </reaction>
</comment>
<organism evidence="11 12">
    <name type="scientific">Aureococcus anophagefferens</name>
    <name type="common">Harmful bloom alga</name>
    <dbReference type="NCBI Taxonomy" id="44056"/>
    <lineage>
        <taxon>Eukaryota</taxon>
        <taxon>Sar</taxon>
        <taxon>Stramenopiles</taxon>
        <taxon>Ochrophyta</taxon>
        <taxon>Pelagophyceae</taxon>
        <taxon>Pelagomonadales</taxon>
        <taxon>Pelagomonadaceae</taxon>
        <taxon>Aureococcus</taxon>
    </lineage>
</organism>
<dbReference type="Pfam" id="PF01529">
    <property type="entry name" value="DHHC"/>
    <property type="match status" value="1"/>
</dbReference>
<feature type="region of interest" description="Disordered" evidence="9">
    <location>
        <begin position="1"/>
        <end position="27"/>
    </location>
</feature>
<dbReference type="PROSITE" id="PS50216">
    <property type="entry name" value="DHHC"/>
    <property type="match status" value="1"/>
</dbReference>
<comment type="similarity">
    <text evidence="7">Belongs to the DHHC palmitoyltransferase family. PFA5 subfamily.</text>
</comment>
<protein>
    <recommendedName>
        <fullName evidence="8">Palmitoyltransferase</fullName>
        <ecNumber evidence="8">2.3.1.225</ecNumber>
    </recommendedName>
</protein>
<sequence>MPVELKESGSAVVSPETVEAEEAGDDVEEARVHDPKNLLLDDDCHCCARVAKNWLICGRKRGRWPATCFVGPDWPCMCCTYSLILAPSGAFLVLVAPRVHAAVVAGGALTLGALLAAFSLTACSDPGIVYRELGSDDVARRFCSRCDFERPIEARHCYDCDLCVRDLDHHCPWTGKCIGAKTIRNFYAFLVCLLVHLVYVVVMTVYFFVRP</sequence>
<reference evidence="11 12" key="1">
    <citation type="submission" date="2024-03" db="EMBL/GenBank/DDBJ databases">
        <title>Aureococcus anophagefferens CCMP1851 and Kratosvirus quantuckense: Draft genome of a second virus-susceptible host strain in the model system.</title>
        <authorList>
            <person name="Chase E."/>
            <person name="Truchon A.R."/>
            <person name="Schepens W."/>
            <person name="Wilhelm S.W."/>
        </authorList>
    </citation>
    <scope>NUCLEOTIDE SEQUENCE [LARGE SCALE GENOMIC DNA]</scope>
    <source>
        <strain evidence="11 12">CCMP1851</strain>
    </source>
</reference>
<evidence type="ECO:0000256" key="8">
    <source>
        <dbReference type="RuleBase" id="RU079119"/>
    </source>
</evidence>
<comment type="subcellular location">
    <subcellularLocation>
        <location evidence="1">Membrane</location>
        <topology evidence="1">Multi-pass membrane protein</topology>
    </subcellularLocation>
</comment>
<feature type="transmembrane region" description="Helical" evidence="8">
    <location>
        <begin position="186"/>
        <end position="209"/>
    </location>
</feature>
<dbReference type="PANTHER" id="PTHR22883:SF23">
    <property type="entry name" value="PALMITOYLTRANSFERASE ZDHHC6"/>
    <property type="match status" value="1"/>
</dbReference>
<name>A0ABR1FQD8_AURAN</name>
<keyword evidence="4 8" id="KW-1133">Transmembrane helix</keyword>